<reference evidence="2 3" key="1">
    <citation type="submission" date="2019-07" db="EMBL/GenBank/DDBJ databases">
        <authorList>
            <person name="Jastrzebski P J."/>
            <person name="Paukszto L."/>
            <person name="Jastrzebski P J."/>
        </authorList>
    </citation>
    <scope>NUCLEOTIDE SEQUENCE [LARGE SCALE GENOMIC DNA]</scope>
    <source>
        <strain evidence="2 3">WMS-il1</strain>
    </source>
</reference>
<gene>
    <name evidence="2" type="ORF">WMSIL1_LOCUS3371</name>
</gene>
<dbReference type="SUPFAM" id="SSF56112">
    <property type="entry name" value="Protein kinase-like (PK-like)"/>
    <property type="match status" value="1"/>
</dbReference>
<dbReference type="InterPro" id="IPR011989">
    <property type="entry name" value="ARM-like"/>
</dbReference>
<evidence type="ECO:0000313" key="2">
    <source>
        <dbReference type="EMBL" id="VUZ43030.1"/>
    </source>
</evidence>
<dbReference type="EMBL" id="CABIJS010000110">
    <property type="protein sequence ID" value="VUZ43030.1"/>
    <property type="molecule type" value="Genomic_DNA"/>
</dbReference>
<dbReference type="PANTHER" id="PTHR12984:SF16">
    <property type="entry name" value="BLACK MATCH, ISOFORM H"/>
    <property type="match status" value="1"/>
</dbReference>
<protein>
    <recommendedName>
        <fullName evidence="4">Protein kinase domain-containing protein</fullName>
    </recommendedName>
</protein>
<dbReference type="Gene3D" id="1.10.510.10">
    <property type="entry name" value="Transferase(Phosphotransferase) domain 1"/>
    <property type="match status" value="1"/>
</dbReference>
<dbReference type="AlphaFoldDB" id="A0A564Y711"/>
<accession>A0A564Y711</accession>
<organism evidence="2 3">
    <name type="scientific">Hymenolepis diminuta</name>
    <name type="common">Rat tapeworm</name>
    <dbReference type="NCBI Taxonomy" id="6216"/>
    <lineage>
        <taxon>Eukaryota</taxon>
        <taxon>Metazoa</taxon>
        <taxon>Spiralia</taxon>
        <taxon>Lophotrochozoa</taxon>
        <taxon>Platyhelminthes</taxon>
        <taxon>Cestoda</taxon>
        <taxon>Eucestoda</taxon>
        <taxon>Cyclophyllidea</taxon>
        <taxon>Hymenolepididae</taxon>
        <taxon>Hymenolepis</taxon>
    </lineage>
</organism>
<dbReference type="Gene3D" id="1.25.10.10">
    <property type="entry name" value="Leucine-rich Repeat Variant"/>
    <property type="match status" value="1"/>
</dbReference>
<keyword evidence="3" id="KW-1185">Reference proteome</keyword>
<feature type="non-terminal residue" evidence="2">
    <location>
        <position position="1"/>
    </location>
</feature>
<evidence type="ECO:0000313" key="3">
    <source>
        <dbReference type="Proteomes" id="UP000321570"/>
    </source>
</evidence>
<dbReference type="InterPro" id="IPR016024">
    <property type="entry name" value="ARM-type_fold"/>
</dbReference>
<feature type="region of interest" description="Disordered" evidence="1">
    <location>
        <begin position="391"/>
        <end position="429"/>
    </location>
</feature>
<name>A0A564Y711_HYMDI</name>
<dbReference type="Proteomes" id="UP000321570">
    <property type="component" value="Unassembled WGS sequence"/>
</dbReference>
<evidence type="ECO:0008006" key="4">
    <source>
        <dbReference type="Google" id="ProtNLM"/>
    </source>
</evidence>
<dbReference type="SUPFAM" id="SSF48371">
    <property type="entry name" value="ARM repeat"/>
    <property type="match status" value="1"/>
</dbReference>
<evidence type="ECO:0000256" key="1">
    <source>
        <dbReference type="SAM" id="MobiDB-lite"/>
    </source>
</evidence>
<dbReference type="InterPro" id="IPR051177">
    <property type="entry name" value="CIK-Related_Protein"/>
</dbReference>
<proteinExistence type="predicted"/>
<dbReference type="InterPro" id="IPR011009">
    <property type="entry name" value="Kinase-like_dom_sf"/>
</dbReference>
<dbReference type="PANTHER" id="PTHR12984">
    <property type="entry name" value="SCY1-RELATED S/T PROTEIN KINASE-LIKE"/>
    <property type="match status" value="1"/>
</dbReference>
<sequence>QNKSNFIGYNPKGGRNLQPDLGYIAPEVQLHHTMSPLADIFSFGMVICAIFNDGASLLACDGNAANYPRAIQNLPTKFQEIVDRMPKPLIGPVRKMISQDVRERPTSQLLALLKIFNEPSLLSYEGLLTLQNRSQNQIKEFFNRFAKAIPEFDEAFRYKKVLPLLWEWYDNHAELQSFVLPSILATTHIAEKADFDLHLYDRLVAVLRGHKSKQTTLVALDLVEFFIKYLTPEEILEIVLPDISSCIRIGSRKSLDTVRDAVFVLHGYLGPEDLENHVFPQLKEAIEENDSSGMIQNVMLECIESLISHFRPMFVSKDLLTFLTSMPTANIEFRALMSVARLMLEQIDREKTIEYSRKKSLSADEGIMDYTVRSNTGYCRNLPLIAMQQPTIDFSRSPPNPTHHPNISRPRSHSSDSNAFSVSNQSTSSHWSSSRQFLNRLRASSQCSETMLQRGSTSFAGLQYLRPQDKTRSNPSFGQRLSLSLLPKTSRAASWNNSATALEAFERRRSSGGATTHISNERYGYLSVGGQPGTGSGFLDPRRHSYGCSVTSSANSLLTGGICEGPFSSSPFGSGQNSRRPSAPIFERLTGLTSCPRTGHSPTNGPPFENVFSKIVVSFHYFFYQLNQDIYDFEYHR</sequence>